<dbReference type="AlphaFoldDB" id="A0A7X0FBG2"/>
<gene>
    <name evidence="9" type="ORF">GGR00_004454</name>
</gene>
<feature type="transmembrane region" description="Helical" evidence="8">
    <location>
        <begin position="74"/>
        <end position="93"/>
    </location>
</feature>
<keyword evidence="7 8" id="KW-0472">Membrane</keyword>
<dbReference type="Pfam" id="PF01032">
    <property type="entry name" value="FecCD"/>
    <property type="match status" value="1"/>
</dbReference>
<feature type="transmembrane region" description="Helical" evidence="8">
    <location>
        <begin position="159"/>
        <end position="180"/>
    </location>
</feature>
<keyword evidence="6 8" id="KW-1133">Transmembrane helix</keyword>
<feature type="transmembrane region" description="Helical" evidence="8">
    <location>
        <begin position="290"/>
        <end position="312"/>
    </location>
</feature>
<dbReference type="InterPro" id="IPR000522">
    <property type="entry name" value="ABC_transptr_permease_BtuC"/>
</dbReference>
<evidence type="ECO:0000313" key="9">
    <source>
        <dbReference type="EMBL" id="MBB6356642.1"/>
    </source>
</evidence>
<dbReference type="EMBL" id="JACHOU010000015">
    <property type="protein sequence ID" value="MBB6356642.1"/>
    <property type="molecule type" value="Genomic_DNA"/>
</dbReference>
<proteinExistence type="inferred from homology"/>
<dbReference type="PANTHER" id="PTHR30472">
    <property type="entry name" value="FERRIC ENTEROBACTIN TRANSPORT SYSTEM PERMEASE PROTEIN"/>
    <property type="match status" value="1"/>
</dbReference>
<evidence type="ECO:0000256" key="8">
    <source>
        <dbReference type="SAM" id="Phobius"/>
    </source>
</evidence>
<accession>A0A7X0FBG2</accession>
<dbReference type="RefSeq" id="WP_244487787.1">
    <property type="nucleotide sequence ID" value="NZ_BAABEG010000001.1"/>
</dbReference>
<keyword evidence="4" id="KW-1003">Cell membrane</keyword>
<keyword evidence="10" id="KW-1185">Reference proteome</keyword>
<dbReference type="Gene3D" id="1.10.3470.10">
    <property type="entry name" value="ABC transporter involved in vitamin B12 uptake, BtuC"/>
    <property type="match status" value="1"/>
</dbReference>
<feature type="transmembrane region" description="Helical" evidence="8">
    <location>
        <begin position="234"/>
        <end position="253"/>
    </location>
</feature>
<dbReference type="PANTHER" id="PTHR30472:SF1">
    <property type="entry name" value="FE(3+) DICITRATE TRANSPORT SYSTEM PERMEASE PROTEIN FECC-RELATED"/>
    <property type="match status" value="1"/>
</dbReference>
<feature type="transmembrane region" description="Helical" evidence="8">
    <location>
        <begin position="105"/>
        <end position="125"/>
    </location>
</feature>
<keyword evidence="5 8" id="KW-0812">Transmembrane</keyword>
<comment type="subcellular location">
    <subcellularLocation>
        <location evidence="1">Cell membrane</location>
        <topology evidence="1">Multi-pass membrane protein</topology>
    </subcellularLocation>
</comment>
<name>A0A7X0FBG2_9HYPH</name>
<protein>
    <submittedName>
        <fullName evidence="9">Iron complex transport system permease protein</fullName>
    </submittedName>
</protein>
<dbReference type="CDD" id="cd06550">
    <property type="entry name" value="TM_ABC_iron-siderophores_like"/>
    <property type="match status" value="1"/>
</dbReference>
<feature type="transmembrane region" description="Helical" evidence="8">
    <location>
        <begin position="21"/>
        <end position="44"/>
    </location>
</feature>
<feature type="transmembrane region" description="Helical" evidence="8">
    <location>
        <begin position="203"/>
        <end position="222"/>
    </location>
</feature>
<evidence type="ECO:0000256" key="2">
    <source>
        <dbReference type="ARBA" id="ARBA00007935"/>
    </source>
</evidence>
<reference evidence="9 10" key="1">
    <citation type="submission" date="2020-08" db="EMBL/GenBank/DDBJ databases">
        <title>Genomic Encyclopedia of Type Strains, Phase IV (KMG-IV): sequencing the most valuable type-strain genomes for metagenomic binning, comparative biology and taxonomic classification.</title>
        <authorList>
            <person name="Goeker M."/>
        </authorList>
    </citation>
    <scope>NUCLEOTIDE SEQUENCE [LARGE SCALE GENOMIC DNA]</scope>
    <source>
        <strain evidence="9 10">DSM 7051</strain>
    </source>
</reference>
<sequence length="340" mass="35002">MPHASPTKSLRAHWRIGHRSLFAGLALVLFALMYLSLALGYRLYSPEEIWTALTAFDGSEADVVIHDLRLPRALMAPMVGAALGIAGVIVQTLSRNRIASPDTLGLNAGAAFAVVVASGLFGVVSLPGLSLASALGALVTSFVVFGLAAAAGGISPLRIVLVGVTFAGLFDSFVNVVLTVNETMLDQLLFWLAGSFADRKLDLAFNGLPFVVAGAALAVSLARPLDILQTDDSTARGLGVPLGVVRGLAFVAVALLSGAAVAMAGPVMFVGLVVPHAARALVGLGHRLQIAAAAMVGALYTTLADIVARFVIYPREAPVGAVTAIVGGLLLLVLLRRRAA</sequence>
<feature type="transmembrane region" description="Helical" evidence="8">
    <location>
        <begin position="259"/>
        <end position="278"/>
    </location>
</feature>
<comment type="caution">
    <text evidence="9">The sequence shown here is derived from an EMBL/GenBank/DDBJ whole genome shotgun (WGS) entry which is preliminary data.</text>
</comment>
<dbReference type="Proteomes" id="UP000536262">
    <property type="component" value="Unassembled WGS sequence"/>
</dbReference>
<feature type="transmembrane region" description="Helical" evidence="8">
    <location>
        <begin position="318"/>
        <end position="335"/>
    </location>
</feature>
<keyword evidence="3" id="KW-0813">Transport</keyword>
<evidence type="ECO:0000256" key="6">
    <source>
        <dbReference type="ARBA" id="ARBA00022989"/>
    </source>
</evidence>
<organism evidence="9 10">
    <name type="scientific">Aminobacter aganoensis</name>
    <dbReference type="NCBI Taxonomy" id="83264"/>
    <lineage>
        <taxon>Bacteria</taxon>
        <taxon>Pseudomonadati</taxon>
        <taxon>Pseudomonadota</taxon>
        <taxon>Alphaproteobacteria</taxon>
        <taxon>Hyphomicrobiales</taxon>
        <taxon>Phyllobacteriaceae</taxon>
        <taxon>Aminobacter</taxon>
    </lineage>
</organism>
<evidence type="ECO:0000313" key="10">
    <source>
        <dbReference type="Proteomes" id="UP000536262"/>
    </source>
</evidence>
<feature type="transmembrane region" description="Helical" evidence="8">
    <location>
        <begin position="131"/>
        <end position="152"/>
    </location>
</feature>
<dbReference type="GO" id="GO:0022857">
    <property type="term" value="F:transmembrane transporter activity"/>
    <property type="evidence" value="ECO:0007669"/>
    <property type="project" value="InterPro"/>
</dbReference>
<dbReference type="GO" id="GO:0005886">
    <property type="term" value="C:plasma membrane"/>
    <property type="evidence" value="ECO:0007669"/>
    <property type="project" value="UniProtKB-SubCell"/>
</dbReference>
<evidence type="ECO:0000256" key="5">
    <source>
        <dbReference type="ARBA" id="ARBA00022692"/>
    </source>
</evidence>
<evidence type="ECO:0000256" key="3">
    <source>
        <dbReference type="ARBA" id="ARBA00022448"/>
    </source>
</evidence>
<dbReference type="InterPro" id="IPR037294">
    <property type="entry name" value="ABC_BtuC-like"/>
</dbReference>
<comment type="similarity">
    <text evidence="2">Belongs to the binding-protein-dependent transport system permease family. FecCD subfamily.</text>
</comment>
<evidence type="ECO:0000256" key="1">
    <source>
        <dbReference type="ARBA" id="ARBA00004651"/>
    </source>
</evidence>
<evidence type="ECO:0000256" key="7">
    <source>
        <dbReference type="ARBA" id="ARBA00023136"/>
    </source>
</evidence>
<evidence type="ECO:0000256" key="4">
    <source>
        <dbReference type="ARBA" id="ARBA00022475"/>
    </source>
</evidence>
<dbReference type="GO" id="GO:0033214">
    <property type="term" value="P:siderophore-iron import into cell"/>
    <property type="evidence" value="ECO:0007669"/>
    <property type="project" value="TreeGrafter"/>
</dbReference>
<dbReference type="SUPFAM" id="SSF81345">
    <property type="entry name" value="ABC transporter involved in vitamin B12 uptake, BtuC"/>
    <property type="match status" value="1"/>
</dbReference>